<gene>
    <name evidence="1" type="ORF">C176_08527</name>
</gene>
<evidence type="ECO:0000313" key="1">
    <source>
        <dbReference type="EMBL" id="ETT86744.1"/>
    </source>
</evidence>
<reference evidence="1 2" key="1">
    <citation type="journal article" date="2014" name="BMC Genomics">
        <title>Genomic comparison of sporeforming bacilli isolated from milk.</title>
        <authorList>
            <person name="Moreno Switt A.I."/>
            <person name="Andrus A.D."/>
            <person name="Ranieri M.L."/>
            <person name="Orsi R.H."/>
            <person name="Ivy R."/>
            <person name="den Bakker H.C."/>
            <person name="Martin N.H."/>
            <person name="Wiedmann M."/>
            <person name="Boor K.J."/>
        </authorList>
    </citation>
    <scope>NUCLEOTIDE SEQUENCE [LARGE SCALE GENOMIC DNA]</scope>
    <source>
        <strain evidence="1 2">FSL R5-213</strain>
    </source>
</reference>
<protein>
    <submittedName>
        <fullName evidence="1">Transposase</fullName>
    </submittedName>
</protein>
<organism evidence="1 2">
    <name type="scientific">Viridibacillus arenosi FSL R5-213</name>
    <dbReference type="NCBI Taxonomy" id="1227360"/>
    <lineage>
        <taxon>Bacteria</taxon>
        <taxon>Bacillati</taxon>
        <taxon>Bacillota</taxon>
        <taxon>Bacilli</taxon>
        <taxon>Bacillales</taxon>
        <taxon>Caryophanaceae</taxon>
        <taxon>Viridibacillus</taxon>
    </lineage>
</organism>
<dbReference type="EMBL" id="ASQA01000013">
    <property type="protein sequence ID" value="ETT86744.1"/>
    <property type="molecule type" value="Genomic_DNA"/>
</dbReference>
<proteinExistence type="predicted"/>
<dbReference type="RefSeq" id="WP_038182658.1">
    <property type="nucleotide sequence ID" value="NZ_ASQA01000013.1"/>
</dbReference>
<evidence type="ECO:0000313" key="2">
    <source>
        <dbReference type="Proteomes" id="UP000019062"/>
    </source>
</evidence>
<accession>W4F2M8</accession>
<dbReference type="Proteomes" id="UP000019062">
    <property type="component" value="Unassembled WGS sequence"/>
</dbReference>
<name>W4F2M8_9BACL</name>
<comment type="caution">
    <text evidence="1">The sequence shown here is derived from an EMBL/GenBank/DDBJ whole genome shotgun (WGS) entry which is preliminary data.</text>
</comment>
<keyword evidence="2" id="KW-1185">Reference proteome</keyword>
<dbReference type="AlphaFoldDB" id="W4F2M8"/>
<sequence length="237" mass="26509">MKLKLISIVTSFSLLFSLFVPSITFGMEAKTIEKPVVNGANKEEVLWVDIEEENNAVSYDENPELFSTLEEINQENITFIENADGIHDIDWDSIPIELAEHNTVQPFIWGTVARLVISGGKYVIKWGSKVFKIAPKSKVTNALSSFKTATYKTGSHSFKLTKTDMKHMLERHHPKYWNGTVKKSQTFYNPNLSVTEVKNIAMTIAKDNSKTLAKKGTNSTFQVEGSVGGVKYVLGIT</sequence>
<dbReference type="eggNOG" id="ENOG50330K8">
    <property type="taxonomic scope" value="Bacteria"/>
</dbReference>